<evidence type="ECO:0000313" key="1">
    <source>
        <dbReference type="EMBL" id="AEI93550.1"/>
    </source>
</evidence>
<accession>F7ZG10</accession>
<keyword evidence="2" id="KW-1185">Reference proteome</keyword>
<proteinExistence type="predicted"/>
<dbReference type="RefSeq" id="WP_013961484.1">
    <property type="nucleotide sequence ID" value="NC_015730.1"/>
</dbReference>
<name>F7ZG10_ROSLO</name>
<gene>
    <name evidence="1" type="ordered locus">RLO149_c015550</name>
</gene>
<dbReference type="Proteomes" id="UP000001353">
    <property type="component" value="Chromosome"/>
</dbReference>
<reference evidence="1 2" key="1">
    <citation type="journal article" date="2011" name="BMC Genomics">
        <title>Comparative genome analysis and genome-guided physiological analysis of Roseobacter litoralis.</title>
        <authorList>
            <person name="Kalhoefer D."/>
            <person name="Thole S."/>
            <person name="Voget S."/>
            <person name="Lehmann R."/>
            <person name="Liesegang H."/>
            <person name="Wollher A."/>
            <person name="Daniel R."/>
            <person name="Simon M."/>
            <person name="Brinkhoff T."/>
        </authorList>
    </citation>
    <scope>NUCLEOTIDE SEQUENCE [LARGE SCALE GENOMIC DNA]</scope>
    <source>
        <strain evidence="2">ATCC 49566 / DSM 6996 / JCM 21268 / NBRC 15278 / OCh 149</strain>
    </source>
</reference>
<dbReference type="HOGENOM" id="CLU_1049234_0_0_5"/>
<dbReference type="KEGG" id="rli:RLO149_c015550"/>
<sequence length="265" mass="27756">MDNAADTERLLQAVASLSAAPEKMTPQGRALEGACASTDHALLREIDETVLRRHLVFSTKPGESLSLDVAERRISEILAVPSALMQDHHDLLNRKLADRDASAVASLIAAYCASGQPLFVAARLPEGAERAASGGLSSHALHQALAAARISTSLPAALVDGFEAGKSQAIAVLLSAANGVLMEWGARGCEKQLRHIAITAGASGPQHGVTLWQGGALGENTVVLGHYEGRTIVALCSMDHAMGLFLTWRKLFVAEREVLGGVSTG</sequence>
<dbReference type="AlphaFoldDB" id="F7ZG10"/>
<organism evidence="1 2">
    <name type="scientific">Roseobacter litoralis (strain ATCC 49566 / DSM 6996 / JCM 21268 / NBRC 15278 / OCh 149)</name>
    <dbReference type="NCBI Taxonomy" id="391595"/>
    <lineage>
        <taxon>Bacteria</taxon>
        <taxon>Pseudomonadati</taxon>
        <taxon>Pseudomonadota</taxon>
        <taxon>Alphaproteobacteria</taxon>
        <taxon>Rhodobacterales</taxon>
        <taxon>Roseobacteraceae</taxon>
        <taxon>Roseobacter</taxon>
    </lineage>
</organism>
<dbReference type="EMBL" id="CP002623">
    <property type="protein sequence ID" value="AEI93550.1"/>
    <property type="molecule type" value="Genomic_DNA"/>
</dbReference>
<protein>
    <submittedName>
        <fullName evidence="1">Uncharacterized protein</fullName>
    </submittedName>
</protein>
<dbReference type="STRING" id="391595.RLO149_c015550"/>
<evidence type="ECO:0000313" key="2">
    <source>
        <dbReference type="Proteomes" id="UP000001353"/>
    </source>
</evidence>